<protein>
    <submittedName>
        <fullName evidence="1">Uncharacterized protein</fullName>
    </submittedName>
</protein>
<accession>A0A0A9G075</accession>
<reference evidence="1" key="1">
    <citation type="submission" date="2014-09" db="EMBL/GenBank/DDBJ databases">
        <authorList>
            <person name="Magalhaes I.L.F."/>
            <person name="Oliveira U."/>
            <person name="Santos F.R."/>
            <person name="Vidigal T.H.D.A."/>
            <person name="Brescovit A.D."/>
            <person name="Santos A.J."/>
        </authorList>
    </citation>
    <scope>NUCLEOTIDE SEQUENCE</scope>
    <source>
        <tissue evidence="1">Shoot tissue taken approximately 20 cm above the soil surface</tissue>
    </source>
</reference>
<organism evidence="1">
    <name type="scientific">Arundo donax</name>
    <name type="common">Giant reed</name>
    <name type="synonym">Donax arundinaceus</name>
    <dbReference type="NCBI Taxonomy" id="35708"/>
    <lineage>
        <taxon>Eukaryota</taxon>
        <taxon>Viridiplantae</taxon>
        <taxon>Streptophyta</taxon>
        <taxon>Embryophyta</taxon>
        <taxon>Tracheophyta</taxon>
        <taxon>Spermatophyta</taxon>
        <taxon>Magnoliopsida</taxon>
        <taxon>Liliopsida</taxon>
        <taxon>Poales</taxon>
        <taxon>Poaceae</taxon>
        <taxon>PACMAD clade</taxon>
        <taxon>Arundinoideae</taxon>
        <taxon>Arundineae</taxon>
        <taxon>Arundo</taxon>
    </lineage>
</organism>
<proteinExistence type="predicted"/>
<reference evidence="1" key="2">
    <citation type="journal article" date="2015" name="Data Brief">
        <title>Shoot transcriptome of the giant reed, Arundo donax.</title>
        <authorList>
            <person name="Barrero R.A."/>
            <person name="Guerrero F.D."/>
            <person name="Moolhuijzen P."/>
            <person name="Goolsby J.A."/>
            <person name="Tidwell J."/>
            <person name="Bellgard S.E."/>
            <person name="Bellgard M.I."/>
        </authorList>
    </citation>
    <scope>NUCLEOTIDE SEQUENCE</scope>
    <source>
        <tissue evidence="1">Shoot tissue taken approximately 20 cm above the soil surface</tissue>
    </source>
</reference>
<name>A0A0A9G075_ARUDO</name>
<sequence length="14" mass="1462">MVLLPVVVCTVVCS</sequence>
<dbReference type="EMBL" id="GBRH01179416">
    <property type="protein sequence ID" value="JAE18480.1"/>
    <property type="molecule type" value="Transcribed_RNA"/>
</dbReference>
<evidence type="ECO:0000313" key="1">
    <source>
        <dbReference type="EMBL" id="JAE18480.1"/>
    </source>
</evidence>